<dbReference type="Pfam" id="PF13426">
    <property type="entry name" value="PAS_9"/>
    <property type="match status" value="1"/>
</dbReference>
<reference evidence="2 3" key="1">
    <citation type="submission" date="2017-06" db="EMBL/GenBank/DDBJ databases">
        <title>Genome sequencing of cyanobaciteial culture collection at National Institute for Environmental Studies (NIES).</title>
        <authorList>
            <person name="Hirose Y."/>
            <person name="Shimura Y."/>
            <person name="Fujisawa T."/>
            <person name="Nakamura Y."/>
            <person name="Kawachi M."/>
        </authorList>
    </citation>
    <scope>NUCLEOTIDE SEQUENCE [LARGE SCALE GENOMIC DNA]</scope>
    <source>
        <strain evidence="2 3">NIES-2135</strain>
    </source>
</reference>
<dbReference type="InterPro" id="IPR000014">
    <property type="entry name" value="PAS"/>
</dbReference>
<proteinExistence type="predicted"/>
<evidence type="ECO:0000313" key="3">
    <source>
        <dbReference type="Proteomes" id="UP000217895"/>
    </source>
</evidence>
<gene>
    <name evidence="2" type="ORF">NIES2135_57210</name>
</gene>
<dbReference type="PROSITE" id="PS50112">
    <property type="entry name" value="PAS"/>
    <property type="match status" value="1"/>
</dbReference>
<protein>
    <recommendedName>
        <fullName evidence="1">PAS domain-containing protein</fullName>
    </recommendedName>
</protein>
<dbReference type="EMBL" id="AP018203">
    <property type="protein sequence ID" value="BAY58847.1"/>
    <property type="molecule type" value="Genomic_DNA"/>
</dbReference>
<dbReference type="NCBIfam" id="TIGR00229">
    <property type="entry name" value="sensory_box"/>
    <property type="match status" value="1"/>
</dbReference>
<dbReference type="PANTHER" id="PTHR31600:SF2">
    <property type="entry name" value="GAMETE ENRICHED GENE 10 PROTEIN-RELATED"/>
    <property type="match status" value="1"/>
</dbReference>
<dbReference type="InterPro" id="IPR052994">
    <property type="entry name" value="Tiny_macrocysts_regulators"/>
</dbReference>
<evidence type="ECO:0000259" key="1">
    <source>
        <dbReference type="PROSITE" id="PS50112"/>
    </source>
</evidence>
<dbReference type="Gene3D" id="3.30.450.20">
    <property type="entry name" value="PAS domain"/>
    <property type="match status" value="1"/>
</dbReference>
<feature type="domain" description="PAS" evidence="1">
    <location>
        <begin position="28"/>
        <end position="65"/>
    </location>
</feature>
<sequence>MNSVLIWYIQMLQTPPTIAELKQGDLAVVVADQQGNVVDVNSHFERIFGWTSTEIIGQPLTVILPPFFQDAHNLGFARFSATGHSKVLNHPLNLKAVTKDNQEIESEHFIVAEKQGEQWLFAATLRPL</sequence>
<accession>A0A1Z4JQB8</accession>
<dbReference type="InterPro" id="IPR035965">
    <property type="entry name" value="PAS-like_dom_sf"/>
</dbReference>
<keyword evidence="3" id="KW-1185">Reference proteome</keyword>
<dbReference type="CDD" id="cd00130">
    <property type="entry name" value="PAS"/>
    <property type="match status" value="1"/>
</dbReference>
<dbReference type="SMART" id="SM00091">
    <property type="entry name" value="PAS"/>
    <property type="match status" value="1"/>
</dbReference>
<dbReference type="AlphaFoldDB" id="A0A1Z4JQB8"/>
<dbReference type="Proteomes" id="UP000217895">
    <property type="component" value="Chromosome"/>
</dbReference>
<name>A0A1Z4JQB8_LEPBY</name>
<evidence type="ECO:0000313" key="2">
    <source>
        <dbReference type="EMBL" id="BAY58847.1"/>
    </source>
</evidence>
<organism evidence="2 3">
    <name type="scientific">Leptolyngbya boryana NIES-2135</name>
    <dbReference type="NCBI Taxonomy" id="1973484"/>
    <lineage>
        <taxon>Bacteria</taxon>
        <taxon>Bacillati</taxon>
        <taxon>Cyanobacteriota</taxon>
        <taxon>Cyanophyceae</taxon>
        <taxon>Leptolyngbyales</taxon>
        <taxon>Leptolyngbyaceae</taxon>
        <taxon>Leptolyngbya group</taxon>
        <taxon>Leptolyngbya</taxon>
    </lineage>
</organism>
<dbReference type="SUPFAM" id="SSF55785">
    <property type="entry name" value="PYP-like sensor domain (PAS domain)"/>
    <property type="match status" value="1"/>
</dbReference>
<dbReference type="PANTHER" id="PTHR31600">
    <property type="entry name" value="TINY MACROCYSTS PROTEIN B-RELATED"/>
    <property type="match status" value="1"/>
</dbReference>